<accession>A0AA40EQ68</accession>
<dbReference type="GO" id="GO:0006581">
    <property type="term" value="P:acetylcholine catabolic process"/>
    <property type="evidence" value="ECO:0007669"/>
    <property type="project" value="TreeGrafter"/>
</dbReference>
<dbReference type="InterPro" id="IPR019819">
    <property type="entry name" value="Carboxylesterase_B_CS"/>
</dbReference>
<dbReference type="GO" id="GO:0003990">
    <property type="term" value="F:acetylcholinesterase activity"/>
    <property type="evidence" value="ECO:0007669"/>
    <property type="project" value="TreeGrafter"/>
</dbReference>
<dbReference type="Gene3D" id="3.40.50.1820">
    <property type="entry name" value="alpha/beta hydrolase"/>
    <property type="match status" value="2"/>
</dbReference>
<dbReference type="PANTHER" id="PTHR43918:SF4">
    <property type="entry name" value="CARBOXYLIC ESTER HYDROLASE"/>
    <property type="match status" value="1"/>
</dbReference>
<protein>
    <recommendedName>
        <fullName evidence="3">Carboxylic ester hydrolase</fullName>
        <ecNumber evidence="3">3.1.1.-</ecNumber>
    </recommendedName>
</protein>
<comment type="caution">
    <text evidence="5">The sequence shown here is derived from an EMBL/GenBank/DDBJ whole genome shotgun (WGS) entry which is preliminary data.</text>
</comment>
<dbReference type="InterPro" id="IPR050654">
    <property type="entry name" value="AChE-related_enzymes"/>
</dbReference>
<evidence type="ECO:0000256" key="2">
    <source>
        <dbReference type="ARBA" id="ARBA00022801"/>
    </source>
</evidence>
<feature type="domain" description="Carboxylesterase type B" evidence="4">
    <location>
        <begin position="34"/>
        <end position="383"/>
    </location>
</feature>
<evidence type="ECO:0000259" key="4">
    <source>
        <dbReference type="Pfam" id="PF00135"/>
    </source>
</evidence>
<feature type="signal peptide" evidence="3">
    <location>
        <begin position="1"/>
        <end position="18"/>
    </location>
</feature>
<gene>
    <name evidence="5" type="ORF">B0T18DRAFT_328987</name>
</gene>
<dbReference type="PROSITE" id="PS00122">
    <property type="entry name" value="CARBOXYLESTERASE_B_1"/>
    <property type="match status" value="1"/>
</dbReference>
<dbReference type="EC" id="3.1.1.-" evidence="3"/>
<proteinExistence type="inferred from homology"/>
<dbReference type="Proteomes" id="UP001172155">
    <property type="component" value="Unassembled WGS sequence"/>
</dbReference>
<dbReference type="InterPro" id="IPR002018">
    <property type="entry name" value="CarbesteraseB"/>
</dbReference>
<keyword evidence="3" id="KW-0732">Signal</keyword>
<dbReference type="GO" id="GO:0019695">
    <property type="term" value="P:choline metabolic process"/>
    <property type="evidence" value="ECO:0007669"/>
    <property type="project" value="TreeGrafter"/>
</dbReference>
<dbReference type="Pfam" id="PF00135">
    <property type="entry name" value="COesterase"/>
    <property type="match status" value="1"/>
</dbReference>
<sequence>MRHHSGFILALIAAVASAPTIPSVFRRASDGSIPTVYAPVGTVQGTIDPETPSVHRFLGIPFAQPPLGPLRFSPTQRLESLPSSPFDASQPPPSCMQFLMDMTIYTQNILEFNLQGLNGTSAAISEDCLTLDVYTPTPDEPRPTDSSDPKLPVIIFLYGGAFSMGGADIPYQIPAKWVQRTQGHIVVVPNYRLNIFGFPHAAGLQGEPQNLGLLDQRLAVEWVRDNIKAFGGDPQRIALWGQSAGAVSTGFYQYAWTEDPIIDAVMMDSGSEFLDAAVQSTQDVEFSNFTTVAMGVGCGGLGPDDELACMRTKDAQAIEDVIQGHSQMLKQPFIIFTPVVDGETVFDDYAERGQQGQMAQVPTIIGTNVNDGSAFVSVGVNGAGANQTLADAVGLMLFLCPSLKSALTRIAAGAPVYRYLYAGNFTNISPTPFLGAYHEAELPLLFGTFEDFRGDATELQRETSVAMQDSWLALASSGMMGMDAVGWPRYTGLGGVVREFGGPNVVEDTSTLAVDSTCPPFFQS</sequence>
<dbReference type="GO" id="GO:0005886">
    <property type="term" value="C:plasma membrane"/>
    <property type="evidence" value="ECO:0007669"/>
    <property type="project" value="TreeGrafter"/>
</dbReference>
<comment type="similarity">
    <text evidence="1 3">Belongs to the type-B carboxylesterase/lipase family.</text>
</comment>
<name>A0AA40EQ68_9PEZI</name>
<dbReference type="AlphaFoldDB" id="A0AA40EQ68"/>
<evidence type="ECO:0000256" key="3">
    <source>
        <dbReference type="RuleBase" id="RU361235"/>
    </source>
</evidence>
<organism evidence="5 6">
    <name type="scientific">Schizothecium vesticola</name>
    <dbReference type="NCBI Taxonomy" id="314040"/>
    <lineage>
        <taxon>Eukaryota</taxon>
        <taxon>Fungi</taxon>
        <taxon>Dikarya</taxon>
        <taxon>Ascomycota</taxon>
        <taxon>Pezizomycotina</taxon>
        <taxon>Sordariomycetes</taxon>
        <taxon>Sordariomycetidae</taxon>
        <taxon>Sordariales</taxon>
        <taxon>Schizotheciaceae</taxon>
        <taxon>Schizothecium</taxon>
    </lineage>
</organism>
<evidence type="ECO:0000313" key="5">
    <source>
        <dbReference type="EMBL" id="KAK0743478.1"/>
    </source>
</evidence>
<feature type="chain" id="PRO_5041488181" description="Carboxylic ester hydrolase" evidence="3">
    <location>
        <begin position="19"/>
        <end position="524"/>
    </location>
</feature>
<dbReference type="InterPro" id="IPR029058">
    <property type="entry name" value="AB_hydrolase_fold"/>
</dbReference>
<evidence type="ECO:0000256" key="1">
    <source>
        <dbReference type="ARBA" id="ARBA00005964"/>
    </source>
</evidence>
<dbReference type="EMBL" id="JAUKUD010000005">
    <property type="protein sequence ID" value="KAK0743478.1"/>
    <property type="molecule type" value="Genomic_DNA"/>
</dbReference>
<dbReference type="InterPro" id="IPR019826">
    <property type="entry name" value="Carboxylesterase_B_AS"/>
</dbReference>
<dbReference type="PANTHER" id="PTHR43918">
    <property type="entry name" value="ACETYLCHOLINESTERASE"/>
    <property type="match status" value="1"/>
</dbReference>
<keyword evidence="2 3" id="KW-0378">Hydrolase</keyword>
<dbReference type="SUPFAM" id="SSF53474">
    <property type="entry name" value="alpha/beta-Hydrolases"/>
    <property type="match status" value="1"/>
</dbReference>
<keyword evidence="6" id="KW-1185">Reference proteome</keyword>
<dbReference type="PROSITE" id="PS00941">
    <property type="entry name" value="CARBOXYLESTERASE_B_2"/>
    <property type="match status" value="1"/>
</dbReference>
<evidence type="ECO:0000313" key="6">
    <source>
        <dbReference type="Proteomes" id="UP001172155"/>
    </source>
</evidence>
<reference evidence="5" key="1">
    <citation type="submission" date="2023-06" db="EMBL/GenBank/DDBJ databases">
        <title>Genome-scale phylogeny and comparative genomics of the fungal order Sordariales.</title>
        <authorList>
            <consortium name="Lawrence Berkeley National Laboratory"/>
            <person name="Hensen N."/>
            <person name="Bonometti L."/>
            <person name="Westerberg I."/>
            <person name="Brannstrom I.O."/>
            <person name="Guillou S."/>
            <person name="Cros-Aarteil S."/>
            <person name="Calhoun S."/>
            <person name="Haridas S."/>
            <person name="Kuo A."/>
            <person name="Mondo S."/>
            <person name="Pangilinan J."/>
            <person name="Riley R."/>
            <person name="LaButti K."/>
            <person name="Andreopoulos B."/>
            <person name="Lipzen A."/>
            <person name="Chen C."/>
            <person name="Yanf M."/>
            <person name="Daum C."/>
            <person name="Ng V."/>
            <person name="Clum A."/>
            <person name="Steindorff A."/>
            <person name="Ohm R."/>
            <person name="Martin F."/>
            <person name="Silar P."/>
            <person name="Natvig D."/>
            <person name="Lalanne C."/>
            <person name="Gautier V."/>
            <person name="Ament-velasquez S.L."/>
            <person name="Kruys A."/>
            <person name="Hutchinson M.I."/>
            <person name="Powell A.J."/>
            <person name="Barry K."/>
            <person name="Miller A.N."/>
            <person name="Grigoriev I.V."/>
            <person name="Debuchy R."/>
            <person name="Gladieux P."/>
            <person name="Thoren M.H."/>
            <person name="Johannesson H."/>
        </authorList>
    </citation>
    <scope>NUCLEOTIDE SEQUENCE</scope>
    <source>
        <strain evidence="5">SMH3187-1</strain>
    </source>
</reference>